<dbReference type="Gene3D" id="2.40.110.10">
    <property type="entry name" value="Butyryl-CoA Dehydrogenase, subunit A, domain 2"/>
    <property type="match status" value="1"/>
</dbReference>
<dbReference type="Pfam" id="PF00441">
    <property type="entry name" value="Acyl-CoA_dh_1"/>
    <property type="match status" value="1"/>
</dbReference>
<feature type="domain" description="Acyl-CoA dehydrogenase/oxidase N-terminal" evidence="10">
    <location>
        <begin position="9"/>
        <end position="129"/>
    </location>
</feature>
<evidence type="ECO:0000256" key="2">
    <source>
        <dbReference type="ARBA" id="ARBA00009347"/>
    </source>
</evidence>
<dbReference type="EMBL" id="MOMC01000097">
    <property type="protein sequence ID" value="ONH22852.1"/>
    <property type="molecule type" value="Genomic_DNA"/>
</dbReference>
<accession>A0A1V2I2J2</accession>
<comment type="similarity">
    <text evidence="2 7">Belongs to the acyl-CoA dehydrogenase family.</text>
</comment>
<dbReference type="PANTHER" id="PTHR48083:SF13">
    <property type="entry name" value="ACYL-COA DEHYDROGENASE FAMILY MEMBER 11"/>
    <property type="match status" value="1"/>
</dbReference>
<name>A0A1V2I2J2_9ACTN</name>
<dbReference type="FunFam" id="2.40.110.10:FF:000002">
    <property type="entry name" value="Acyl-CoA dehydrogenase fadE12"/>
    <property type="match status" value="1"/>
</dbReference>
<keyword evidence="4 7" id="KW-0285">Flavoprotein</keyword>
<dbReference type="GO" id="GO:0033539">
    <property type="term" value="P:fatty acid beta-oxidation using acyl-CoA dehydrogenase"/>
    <property type="evidence" value="ECO:0007669"/>
    <property type="project" value="TreeGrafter"/>
</dbReference>
<dbReference type="Gene3D" id="1.20.140.10">
    <property type="entry name" value="Butyryl-CoA Dehydrogenase, subunit A, domain 3"/>
    <property type="match status" value="1"/>
</dbReference>
<dbReference type="InterPro" id="IPR009075">
    <property type="entry name" value="AcylCo_DH/oxidase_C"/>
</dbReference>
<evidence type="ECO:0000259" key="10">
    <source>
        <dbReference type="Pfam" id="PF02771"/>
    </source>
</evidence>
<dbReference type="GO" id="GO:0005737">
    <property type="term" value="C:cytoplasm"/>
    <property type="evidence" value="ECO:0007669"/>
    <property type="project" value="TreeGrafter"/>
</dbReference>
<organism evidence="11 12">
    <name type="scientific">Pseudofrankia asymbiotica</name>
    <dbReference type="NCBI Taxonomy" id="1834516"/>
    <lineage>
        <taxon>Bacteria</taxon>
        <taxon>Bacillati</taxon>
        <taxon>Actinomycetota</taxon>
        <taxon>Actinomycetes</taxon>
        <taxon>Frankiales</taxon>
        <taxon>Frankiaceae</taxon>
        <taxon>Pseudofrankia</taxon>
    </lineage>
</organism>
<dbReference type="InterPro" id="IPR037069">
    <property type="entry name" value="AcylCoA_DH/ox_N_sf"/>
</dbReference>
<feature type="domain" description="Acyl-CoA dehydrogenase/oxidase C-terminal" evidence="8">
    <location>
        <begin position="245"/>
        <end position="393"/>
    </location>
</feature>
<dbReference type="InterPro" id="IPR036250">
    <property type="entry name" value="AcylCo_DH-like_C"/>
</dbReference>
<dbReference type="STRING" id="1834516.BL253_34600"/>
<dbReference type="OrthoDB" id="8876745at2"/>
<keyword evidence="6 7" id="KW-0560">Oxidoreductase</keyword>
<feature type="domain" description="Acyl-CoA oxidase/dehydrogenase middle" evidence="9">
    <location>
        <begin position="133"/>
        <end position="233"/>
    </location>
</feature>
<dbReference type="InterPro" id="IPR046373">
    <property type="entry name" value="Acyl-CoA_Oxase/DH_mid-dom_sf"/>
</dbReference>
<dbReference type="InterPro" id="IPR013786">
    <property type="entry name" value="AcylCoA_DH/ox_N"/>
</dbReference>
<dbReference type="Pfam" id="PF02771">
    <property type="entry name" value="Acyl-CoA_dh_N"/>
    <property type="match status" value="1"/>
</dbReference>
<dbReference type="SUPFAM" id="SSF47203">
    <property type="entry name" value="Acyl-CoA dehydrogenase C-terminal domain-like"/>
    <property type="match status" value="1"/>
</dbReference>
<comment type="subunit">
    <text evidence="3">Homodimer.</text>
</comment>
<dbReference type="InterPro" id="IPR006091">
    <property type="entry name" value="Acyl-CoA_Oxase/DH_mid-dom"/>
</dbReference>
<dbReference type="AlphaFoldDB" id="A0A1V2I2J2"/>
<evidence type="ECO:0000259" key="9">
    <source>
        <dbReference type="Pfam" id="PF02770"/>
    </source>
</evidence>
<dbReference type="Proteomes" id="UP000188929">
    <property type="component" value="Unassembled WGS sequence"/>
</dbReference>
<keyword evidence="12" id="KW-1185">Reference proteome</keyword>
<proteinExistence type="inferred from homology"/>
<comment type="caution">
    <text evidence="11">The sequence shown here is derived from an EMBL/GenBank/DDBJ whole genome shotgun (WGS) entry which is preliminary data.</text>
</comment>
<sequence>MDFEYSQRTNELVQRVRHFMTDQVIPAEAVYEAQLREQTDYHQVPRIMQEMKAEAHAAGLWNLAMTHGDWGAGLSNLDYAPIAEEMGRSILGNEVFNCAAPDTGNMELLALFGSPEQQNRWLRPLLAGDMKSSFAMTEPDVASSDARNIATSIERDGGSYVINGRKWFTSGICDPACALIIVMGVTDPAAPTYRQQSMVLVPRNSPGVTIVRDLPYFGYVDRMGHGEVTFTDVRVPAASILAGEGEGFALAQGRLGPGRMHYGMRAIGMAERALELLTRRVLARRAFGAPLSDRGVIREWIARSRIEIDEARLLVLRAAWLMDTVGNKAARTEVAAIKVSAMGVAHRVIDRAIQGHGGAGVTDDTPLARLYALSRALRIADGPDEVHLRTIARLELAKYKTEPHSVA</sequence>
<dbReference type="PANTHER" id="PTHR48083">
    <property type="entry name" value="MEDIUM-CHAIN SPECIFIC ACYL-COA DEHYDROGENASE, MITOCHONDRIAL-RELATED"/>
    <property type="match status" value="1"/>
</dbReference>
<dbReference type="SUPFAM" id="SSF56645">
    <property type="entry name" value="Acyl-CoA dehydrogenase NM domain-like"/>
    <property type="match status" value="1"/>
</dbReference>
<evidence type="ECO:0000256" key="3">
    <source>
        <dbReference type="ARBA" id="ARBA00011738"/>
    </source>
</evidence>
<evidence type="ECO:0000313" key="12">
    <source>
        <dbReference type="Proteomes" id="UP000188929"/>
    </source>
</evidence>
<dbReference type="Pfam" id="PF02770">
    <property type="entry name" value="Acyl-CoA_dh_M"/>
    <property type="match status" value="1"/>
</dbReference>
<evidence type="ECO:0000256" key="5">
    <source>
        <dbReference type="ARBA" id="ARBA00022827"/>
    </source>
</evidence>
<dbReference type="InterPro" id="IPR009100">
    <property type="entry name" value="AcylCoA_DH/oxidase_NM_dom_sf"/>
</dbReference>
<evidence type="ECO:0000256" key="4">
    <source>
        <dbReference type="ARBA" id="ARBA00022630"/>
    </source>
</evidence>
<keyword evidence="5 7" id="KW-0274">FAD</keyword>
<protein>
    <submittedName>
        <fullName evidence="11">Acyl-CoA dehydrogenase</fullName>
    </submittedName>
</protein>
<evidence type="ECO:0000256" key="6">
    <source>
        <dbReference type="ARBA" id="ARBA00023002"/>
    </source>
</evidence>
<dbReference type="GO" id="GO:0003995">
    <property type="term" value="F:acyl-CoA dehydrogenase activity"/>
    <property type="evidence" value="ECO:0007669"/>
    <property type="project" value="TreeGrafter"/>
</dbReference>
<evidence type="ECO:0000256" key="7">
    <source>
        <dbReference type="RuleBase" id="RU362125"/>
    </source>
</evidence>
<evidence type="ECO:0000313" key="11">
    <source>
        <dbReference type="EMBL" id="ONH22852.1"/>
    </source>
</evidence>
<evidence type="ECO:0000259" key="8">
    <source>
        <dbReference type="Pfam" id="PF00441"/>
    </source>
</evidence>
<dbReference type="InterPro" id="IPR050741">
    <property type="entry name" value="Acyl-CoA_dehydrogenase"/>
</dbReference>
<reference evidence="12" key="1">
    <citation type="submission" date="2016-10" db="EMBL/GenBank/DDBJ databases">
        <title>Frankia sp. NRRL B-16386 Genome sequencing.</title>
        <authorList>
            <person name="Ghodhbane-Gtari F."/>
            <person name="Swanson E."/>
            <person name="Gueddou A."/>
            <person name="Hezbri K."/>
            <person name="Ktari K."/>
            <person name="Nouioui I."/>
            <person name="Morris K."/>
            <person name="Simpson S."/>
            <person name="Abebe-Akele F."/>
            <person name="Thomas K."/>
            <person name="Gtari M."/>
            <person name="Tisa L.S."/>
        </authorList>
    </citation>
    <scope>NUCLEOTIDE SEQUENCE [LARGE SCALE GENOMIC DNA]</scope>
    <source>
        <strain evidence="12">NRRL B-16386</strain>
    </source>
</reference>
<gene>
    <name evidence="11" type="ORF">BL253_34600</name>
</gene>
<dbReference type="GO" id="GO:0050660">
    <property type="term" value="F:flavin adenine dinucleotide binding"/>
    <property type="evidence" value="ECO:0007669"/>
    <property type="project" value="InterPro"/>
</dbReference>
<dbReference type="Gene3D" id="1.10.540.10">
    <property type="entry name" value="Acyl-CoA dehydrogenase/oxidase, N-terminal domain"/>
    <property type="match status" value="1"/>
</dbReference>
<evidence type="ECO:0000256" key="1">
    <source>
        <dbReference type="ARBA" id="ARBA00001974"/>
    </source>
</evidence>
<comment type="cofactor">
    <cofactor evidence="1 7">
        <name>FAD</name>
        <dbReference type="ChEBI" id="CHEBI:57692"/>
    </cofactor>
</comment>
<dbReference type="RefSeq" id="WP_076822096.1">
    <property type="nucleotide sequence ID" value="NZ_MOMC01000097.1"/>
</dbReference>